<keyword evidence="1 8" id="KW-0808">Transferase</keyword>
<dbReference type="InterPro" id="IPR008271">
    <property type="entry name" value="Ser/Thr_kinase_AS"/>
</dbReference>
<dbReference type="Pfam" id="PF00069">
    <property type="entry name" value="Pkinase"/>
    <property type="match status" value="1"/>
</dbReference>
<proteinExistence type="predicted"/>
<evidence type="ECO:0000256" key="5">
    <source>
        <dbReference type="PROSITE-ProRule" id="PRU10141"/>
    </source>
</evidence>
<dbReference type="PROSITE" id="PS00107">
    <property type="entry name" value="PROTEIN_KINASE_ATP"/>
    <property type="match status" value="1"/>
</dbReference>
<keyword evidence="6" id="KW-0472">Membrane</keyword>
<evidence type="ECO:0000256" key="1">
    <source>
        <dbReference type="ARBA" id="ARBA00022679"/>
    </source>
</evidence>
<evidence type="ECO:0000313" key="9">
    <source>
        <dbReference type="Proteomes" id="UP000322887"/>
    </source>
</evidence>
<evidence type="ECO:0000256" key="4">
    <source>
        <dbReference type="ARBA" id="ARBA00022840"/>
    </source>
</evidence>
<accession>A0ABX5YNB0</accession>
<protein>
    <submittedName>
        <fullName evidence="8">Serine/threonine-protein kinase PrkC</fullName>
        <ecNumber evidence="8">2.7.11.1</ecNumber>
    </submittedName>
</protein>
<dbReference type="Gene3D" id="1.10.510.10">
    <property type="entry name" value="Transferase(Phosphotransferase) domain 1"/>
    <property type="match status" value="1"/>
</dbReference>
<name>A0ABX5YNB0_9PLAN</name>
<keyword evidence="6" id="KW-0812">Transmembrane</keyword>
<keyword evidence="4 5" id="KW-0067">ATP-binding</keyword>
<dbReference type="RefSeq" id="WP_149302928.1">
    <property type="nucleotide sequence ID" value="NZ_CP042910.1"/>
</dbReference>
<sequence>MNNFPYDPSDDDLIAVAITVDRICDSFESSWKQGRPPEIESYLNETAGKTQSIIFAELIRLDIHYRSLNGNLISLDEYQSRFPQYSEILQDFSSQLADSHQQIRRIGRYRLEKIVGQGAFGVVWKAWDEELQRIVAVKIPRNQSLSEQERNRFFREARSAARLSHPGIVSIYDFEEIDGSPILVTEYIQGSTLRDWTRHHEVDFIAAATICRDLASALHAAHQESVIHRDLKPNNVLITEDGQVRITDFGLAKRCDVESTIAVAGAIMGTFSYMSPEQADGKASSVDGRCDIYALGIILYEFLANRVPFKGSTSQQMISQILHTEPVPPHKWNASVPRDLETICLIAMSKFVGDRYNTASELAADLQRFIEDKPITARRLSPQEKLWRWVKRNRLLSVACTLICLLLLSGMTAMLVMHDDGKWQVNVHTDPPDARILVYPRDPITGAPDTNIKYEAEGTTPNTLRLAPGEYYVVAILEGTPRFHHVFRKVPPRGAEIPIGSTKNRFWQNTGPDTIDWPEIIIPSQTVLDDMVLVKGNQITIPDLYVSTRVFTNRDFLKIRPGMIQSPPDEPYYPKGQDVAIHFAEEAGARLMTANEYEYVIASLPLYPELQNFLHTGKEWTSSLATPEQIENSSTALELNPEFRTSDLIGLAVFRDDHPNQGSDKLNKNQSDSYKVKTAIRYGGSAKIGFRLVRPASLTTQIEQPTEK</sequence>
<dbReference type="GO" id="GO:0004674">
    <property type="term" value="F:protein serine/threonine kinase activity"/>
    <property type="evidence" value="ECO:0007669"/>
    <property type="project" value="UniProtKB-EC"/>
</dbReference>
<dbReference type="SMART" id="SM00220">
    <property type="entry name" value="S_TKc"/>
    <property type="match status" value="1"/>
</dbReference>
<dbReference type="Proteomes" id="UP000322887">
    <property type="component" value="Chromosome"/>
</dbReference>
<dbReference type="PROSITE" id="PS50011">
    <property type="entry name" value="PROTEIN_KINASE_DOM"/>
    <property type="match status" value="1"/>
</dbReference>
<feature type="binding site" evidence="5">
    <location>
        <position position="138"/>
    </location>
    <ligand>
        <name>ATP</name>
        <dbReference type="ChEBI" id="CHEBI:30616"/>
    </ligand>
</feature>
<dbReference type="InterPro" id="IPR011009">
    <property type="entry name" value="Kinase-like_dom_sf"/>
</dbReference>
<dbReference type="InterPro" id="IPR017441">
    <property type="entry name" value="Protein_kinase_ATP_BS"/>
</dbReference>
<feature type="transmembrane region" description="Helical" evidence="6">
    <location>
        <begin position="395"/>
        <end position="417"/>
    </location>
</feature>
<dbReference type="CDD" id="cd14014">
    <property type="entry name" value="STKc_PknB_like"/>
    <property type="match status" value="1"/>
</dbReference>
<evidence type="ECO:0000256" key="2">
    <source>
        <dbReference type="ARBA" id="ARBA00022741"/>
    </source>
</evidence>
<keyword evidence="2 5" id="KW-0547">Nucleotide-binding</keyword>
<dbReference type="PANTHER" id="PTHR43289:SF6">
    <property type="entry name" value="SERINE_THREONINE-PROTEIN KINASE NEKL-3"/>
    <property type="match status" value="1"/>
</dbReference>
<organism evidence="8 9">
    <name type="scientific">Gimesia maris</name>
    <dbReference type="NCBI Taxonomy" id="122"/>
    <lineage>
        <taxon>Bacteria</taxon>
        <taxon>Pseudomonadati</taxon>
        <taxon>Planctomycetota</taxon>
        <taxon>Planctomycetia</taxon>
        <taxon>Planctomycetales</taxon>
        <taxon>Planctomycetaceae</taxon>
        <taxon>Gimesia</taxon>
    </lineage>
</organism>
<reference evidence="8 9" key="1">
    <citation type="submission" date="2019-08" db="EMBL/GenBank/DDBJ databases">
        <title>Deep-cultivation of Planctomycetes and their phenomic and genomic characterization uncovers novel biology.</title>
        <authorList>
            <person name="Wiegand S."/>
            <person name="Jogler M."/>
            <person name="Boedeker C."/>
            <person name="Pinto D."/>
            <person name="Vollmers J."/>
            <person name="Rivas-Marin E."/>
            <person name="Kohn T."/>
            <person name="Peeters S.H."/>
            <person name="Heuer A."/>
            <person name="Rast P."/>
            <person name="Oberbeckmann S."/>
            <person name="Bunk B."/>
            <person name="Jeske O."/>
            <person name="Meyerdierks A."/>
            <person name="Storesund J.E."/>
            <person name="Kallscheuer N."/>
            <person name="Luecker S."/>
            <person name="Lage O.M."/>
            <person name="Pohl T."/>
            <person name="Merkel B.J."/>
            <person name="Hornburger P."/>
            <person name="Mueller R.-W."/>
            <person name="Bruemmer F."/>
            <person name="Labrenz M."/>
            <person name="Spormann A.M."/>
            <person name="Op den Camp H."/>
            <person name="Overmann J."/>
            <person name="Amann R."/>
            <person name="Jetten M.S.M."/>
            <person name="Mascher T."/>
            <person name="Medema M.H."/>
            <person name="Devos D.P."/>
            <person name="Kaster A.-K."/>
            <person name="Ovreas L."/>
            <person name="Rohde M."/>
            <person name="Galperin M.Y."/>
            <person name="Jogler C."/>
        </authorList>
    </citation>
    <scope>NUCLEOTIDE SEQUENCE [LARGE SCALE GENOMIC DNA]</scope>
    <source>
        <strain evidence="8 9">DSM 8797</strain>
    </source>
</reference>
<evidence type="ECO:0000256" key="3">
    <source>
        <dbReference type="ARBA" id="ARBA00022777"/>
    </source>
</evidence>
<dbReference type="GeneID" id="98647652"/>
<dbReference type="SUPFAM" id="SSF56112">
    <property type="entry name" value="Protein kinase-like (PK-like)"/>
    <property type="match status" value="1"/>
</dbReference>
<gene>
    <name evidence="8" type="primary">prkC_15</name>
    <name evidence="8" type="ORF">GmarT_31240</name>
</gene>
<keyword evidence="9" id="KW-1185">Reference proteome</keyword>
<dbReference type="Gene3D" id="3.30.200.20">
    <property type="entry name" value="Phosphorylase Kinase, domain 1"/>
    <property type="match status" value="1"/>
</dbReference>
<evidence type="ECO:0000313" key="8">
    <source>
        <dbReference type="EMBL" id="QEG17246.1"/>
    </source>
</evidence>
<dbReference type="EC" id="2.7.11.1" evidence="8"/>
<dbReference type="InterPro" id="IPR000719">
    <property type="entry name" value="Prot_kinase_dom"/>
</dbReference>
<keyword evidence="6" id="KW-1133">Transmembrane helix</keyword>
<dbReference type="PROSITE" id="PS00108">
    <property type="entry name" value="PROTEIN_KINASE_ST"/>
    <property type="match status" value="1"/>
</dbReference>
<keyword evidence="3 8" id="KW-0418">Kinase</keyword>
<evidence type="ECO:0000259" key="7">
    <source>
        <dbReference type="PROSITE" id="PS50011"/>
    </source>
</evidence>
<dbReference type="PANTHER" id="PTHR43289">
    <property type="entry name" value="MITOGEN-ACTIVATED PROTEIN KINASE KINASE KINASE 20-RELATED"/>
    <property type="match status" value="1"/>
</dbReference>
<dbReference type="EMBL" id="CP042910">
    <property type="protein sequence ID" value="QEG17246.1"/>
    <property type="molecule type" value="Genomic_DNA"/>
</dbReference>
<evidence type="ECO:0000256" key="6">
    <source>
        <dbReference type="SAM" id="Phobius"/>
    </source>
</evidence>
<feature type="domain" description="Protein kinase" evidence="7">
    <location>
        <begin position="109"/>
        <end position="370"/>
    </location>
</feature>